<dbReference type="EMBL" id="BPLQ01008256">
    <property type="protein sequence ID" value="GIY36174.1"/>
    <property type="molecule type" value="Genomic_DNA"/>
</dbReference>
<evidence type="ECO:0000313" key="2">
    <source>
        <dbReference type="EMBL" id="GIY36174.1"/>
    </source>
</evidence>
<name>A0AAV4ST49_9ARAC</name>
<keyword evidence="3" id="KW-1185">Reference proteome</keyword>
<feature type="region of interest" description="Disordered" evidence="1">
    <location>
        <begin position="138"/>
        <end position="161"/>
    </location>
</feature>
<reference evidence="2 3" key="1">
    <citation type="submission" date="2021-06" db="EMBL/GenBank/DDBJ databases">
        <title>Caerostris darwini draft genome.</title>
        <authorList>
            <person name="Kono N."/>
            <person name="Arakawa K."/>
        </authorList>
    </citation>
    <scope>NUCLEOTIDE SEQUENCE [LARGE SCALE GENOMIC DNA]</scope>
</reference>
<comment type="caution">
    <text evidence="2">The sequence shown here is derived from an EMBL/GenBank/DDBJ whole genome shotgun (WGS) entry which is preliminary data.</text>
</comment>
<protein>
    <submittedName>
        <fullName evidence="2">Uncharacterized protein</fullName>
    </submittedName>
</protein>
<dbReference type="AlphaFoldDB" id="A0AAV4ST49"/>
<evidence type="ECO:0000256" key="1">
    <source>
        <dbReference type="SAM" id="MobiDB-lite"/>
    </source>
</evidence>
<proteinExistence type="predicted"/>
<accession>A0AAV4ST49</accession>
<sequence>MAVPFHKQSPYLFFSGSDKSESTADFCPLSSGARKCTSRKRRWRNTYSPHPLRISQDTREFGSAKDEDISLVVYLNHFGLRIHQRVISFIWGCEILIRLEPLGINCHFREWNLKGNLLPSGSDKSGSTADFCPLSSGARKCTSRKRRGGGGRNTYSPHPLRISQDTSDFHLRACTGQVAFHFH</sequence>
<evidence type="ECO:0000313" key="3">
    <source>
        <dbReference type="Proteomes" id="UP001054837"/>
    </source>
</evidence>
<organism evidence="2 3">
    <name type="scientific">Caerostris darwini</name>
    <dbReference type="NCBI Taxonomy" id="1538125"/>
    <lineage>
        <taxon>Eukaryota</taxon>
        <taxon>Metazoa</taxon>
        <taxon>Ecdysozoa</taxon>
        <taxon>Arthropoda</taxon>
        <taxon>Chelicerata</taxon>
        <taxon>Arachnida</taxon>
        <taxon>Araneae</taxon>
        <taxon>Araneomorphae</taxon>
        <taxon>Entelegynae</taxon>
        <taxon>Araneoidea</taxon>
        <taxon>Araneidae</taxon>
        <taxon>Caerostris</taxon>
    </lineage>
</organism>
<dbReference type="Proteomes" id="UP001054837">
    <property type="component" value="Unassembled WGS sequence"/>
</dbReference>
<gene>
    <name evidence="2" type="ORF">CDAR_489781</name>
</gene>